<evidence type="ECO:0000256" key="6">
    <source>
        <dbReference type="ARBA" id="ARBA00023014"/>
    </source>
</evidence>
<keyword evidence="4" id="KW-0479">Metal-binding</keyword>
<proteinExistence type="predicted"/>
<dbReference type="GO" id="GO:0009228">
    <property type="term" value="P:thiamine biosynthetic process"/>
    <property type="evidence" value="ECO:0007669"/>
    <property type="project" value="InterPro"/>
</dbReference>
<keyword evidence="2" id="KW-0004">4Fe-4S</keyword>
<protein>
    <submittedName>
        <fullName evidence="9">Tyrosine lyase ThiH</fullName>
    </submittedName>
</protein>
<evidence type="ECO:0000256" key="1">
    <source>
        <dbReference type="ARBA" id="ARBA00001966"/>
    </source>
</evidence>
<dbReference type="GO" id="GO:0016829">
    <property type="term" value="F:lyase activity"/>
    <property type="evidence" value="ECO:0007669"/>
    <property type="project" value="UniProtKB-KW"/>
</dbReference>
<dbReference type="EMBL" id="FQXU01000004">
    <property type="protein sequence ID" value="SHH92764.1"/>
    <property type="molecule type" value="Genomic_DNA"/>
</dbReference>
<keyword evidence="9" id="KW-0456">Lyase</keyword>
<dbReference type="SFLD" id="SFLDG01060">
    <property type="entry name" value="BATS_domain_containing"/>
    <property type="match status" value="1"/>
</dbReference>
<evidence type="ECO:0000313" key="10">
    <source>
        <dbReference type="Proteomes" id="UP000184241"/>
    </source>
</evidence>
<dbReference type="InterPro" id="IPR012726">
    <property type="entry name" value="ThiH"/>
</dbReference>
<dbReference type="Proteomes" id="UP000184241">
    <property type="component" value="Unassembled WGS sequence"/>
</dbReference>
<keyword evidence="6" id="KW-0411">Iron-sulfur</keyword>
<dbReference type="Pfam" id="PF04055">
    <property type="entry name" value="Radical_SAM"/>
    <property type="match status" value="1"/>
</dbReference>
<evidence type="ECO:0000256" key="4">
    <source>
        <dbReference type="ARBA" id="ARBA00022723"/>
    </source>
</evidence>
<keyword evidence="7" id="KW-1133">Transmembrane helix</keyword>
<dbReference type="InterPro" id="IPR058240">
    <property type="entry name" value="rSAM_sf"/>
</dbReference>
<evidence type="ECO:0000256" key="3">
    <source>
        <dbReference type="ARBA" id="ARBA00022691"/>
    </source>
</evidence>
<dbReference type="SFLD" id="SFLDF00301">
    <property type="entry name" value="2-iminoacetate_synthase_(ThiH)"/>
    <property type="match status" value="1"/>
</dbReference>
<evidence type="ECO:0000313" key="9">
    <source>
        <dbReference type="EMBL" id="SHH92764.1"/>
    </source>
</evidence>
<keyword evidence="7" id="KW-0472">Membrane</keyword>
<dbReference type="GO" id="GO:0051539">
    <property type="term" value="F:4 iron, 4 sulfur cluster binding"/>
    <property type="evidence" value="ECO:0007669"/>
    <property type="project" value="UniProtKB-KW"/>
</dbReference>
<accession>A0A1M5X003</accession>
<dbReference type="PANTHER" id="PTHR43583:SF1">
    <property type="entry name" value="2-IMINOACETATE SYNTHASE"/>
    <property type="match status" value="1"/>
</dbReference>
<dbReference type="InterPro" id="IPR010722">
    <property type="entry name" value="BATS_dom"/>
</dbReference>
<dbReference type="NCBIfam" id="TIGR02351">
    <property type="entry name" value="thiH"/>
    <property type="match status" value="1"/>
</dbReference>
<dbReference type="InterPro" id="IPR007197">
    <property type="entry name" value="rSAM"/>
</dbReference>
<dbReference type="Gene3D" id="3.20.20.70">
    <property type="entry name" value="Aldolase class I"/>
    <property type="match status" value="1"/>
</dbReference>
<evidence type="ECO:0000256" key="2">
    <source>
        <dbReference type="ARBA" id="ARBA00022485"/>
    </source>
</evidence>
<gene>
    <name evidence="9" type="ORF">SAMN02745941_01333</name>
</gene>
<dbReference type="SUPFAM" id="SSF102114">
    <property type="entry name" value="Radical SAM enzymes"/>
    <property type="match status" value="1"/>
</dbReference>
<dbReference type="RefSeq" id="WP_073017921.1">
    <property type="nucleotide sequence ID" value="NZ_FQXU01000004.1"/>
</dbReference>
<dbReference type="InterPro" id="IPR034428">
    <property type="entry name" value="ThiH/NoCL/HydG-like"/>
</dbReference>
<keyword evidence="7" id="KW-0812">Transmembrane</keyword>
<evidence type="ECO:0000256" key="5">
    <source>
        <dbReference type="ARBA" id="ARBA00023004"/>
    </source>
</evidence>
<feature type="domain" description="Radical SAM core" evidence="8">
    <location>
        <begin position="74"/>
        <end position="299"/>
    </location>
</feature>
<dbReference type="InterPro" id="IPR013785">
    <property type="entry name" value="Aldolase_TIM"/>
</dbReference>
<keyword evidence="5" id="KW-0408">Iron</keyword>
<name>A0A1M5X003_9CLOT</name>
<comment type="cofactor">
    <cofactor evidence="1">
        <name>[4Fe-4S] cluster</name>
        <dbReference type="ChEBI" id="CHEBI:49883"/>
    </cofactor>
</comment>
<dbReference type="SFLD" id="SFLDS00029">
    <property type="entry name" value="Radical_SAM"/>
    <property type="match status" value="1"/>
</dbReference>
<dbReference type="SFLD" id="SFLDG01081">
    <property type="entry name" value="cleavage_of_the_Ca-Cb_bond_in"/>
    <property type="match status" value="1"/>
</dbReference>
<dbReference type="GO" id="GO:0005506">
    <property type="term" value="F:iron ion binding"/>
    <property type="evidence" value="ECO:0007669"/>
    <property type="project" value="InterPro"/>
</dbReference>
<evidence type="ECO:0000256" key="7">
    <source>
        <dbReference type="SAM" id="Phobius"/>
    </source>
</evidence>
<sequence>MNNYSSYEEVVDSYKDFDFDEYFSKVTIEDVRKSIYKDNLLPKDLLNLLSPKAVEVLEEIAQRANKLTKQYFGGAVLLYTPLYLANYCVNLCAYCGYSAKNKIKRRKLTMEEIEVEAKAISSQGFKHILILTGESEYHNPTEYIVEATKILKKYFPSVSIEIYPMNEESYRKVVEAGVDGLTVYQEVYNKEIYKKVHIKGPKSNYSFRIDAPERGAKAGMRTLGIGALLGLEDFRKEAFFTGLHGDYLLKKYPEVDIAYSFPRIRPCVGGYDDILPLSDMDLVQAILAMRIFKPTASLNISTRESGELREHLIPLGVNKISAGVSTHVGGHSSDVEVGEEQFEISDGRSAVEIKNMLINKGYQPIFKDWETI</sequence>
<evidence type="ECO:0000259" key="8">
    <source>
        <dbReference type="PROSITE" id="PS51918"/>
    </source>
</evidence>
<dbReference type="SMART" id="SM00876">
    <property type="entry name" value="BATS"/>
    <property type="match status" value="1"/>
</dbReference>
<dbReference type="AlphaFoldDB" id="A0A1M5X003"/>
<keyword evidence="3" id="KW-0949">S-adenosyl-L-methionine</keyword>
<organism evidence="9 10">
    <name type="scientific">Clostridium intestinale DSM 6191</name>
    <dbReference type="NCBI Taxonomy" id="1121320"/>
    <lineage>
        <taxon>Bacteria</taxon>
        <taxon>Bacillati</taxon>
        <taxon>Bacillota</taxon>
        <taxon>Clostridia</taxon>
        <taxon>Eubacteriales</taxon>
        <taxon>Clostridiaceae</taxon>
        <taxon>Clostridium</taxon>
    </lineage>
</organism>
<dbReference type="PROSITE" id="PS51918">
    <property type="entry name" value="RADICAL_SAM"/>
    <property type="match status" value="1"/>
</dbReference>
<dbReference type="Pfam" id="PF06968">
    <property type="entry name" value="BATS"/>
    <property type="match status" value="1"/>
</dbReference>
<dbReference type="PANTHER" id="PTHR43583">
    <property type="entry name" value="2-IMINOACETATE SYNTHASE"/>
    <property type="match status" value="1"/>
</dbReference>
<feature type="transmembrane region" description="Helical" evidence="7">
    <location>
        <begin position="76"/>
        <end position="97"/>
    </location>
</feature>
<dbReference type="CDD" id="cd01335">
    <property type="entry name" value="Radical_SAM"/>
    <property type="match status" value="1"/>
</dbReference>
<reference evidence="9 10" key="1">
    <citation type="submission" date="2016-11" db="EMBL/GenBank/DDBJ databases">
        <authorList>
            <person name="Jaros S."/>
            <person name="Januszkiewicz K."/>
            <person name="Wedrychowicz H."/>
        </authorList>
    </citation>
    <scope>NUCLEOTIDE SEQUENCE [LARGE SCALE GENOMIC DNA]</scope>
    <source>
        <strain evidence="9 10">DSM 6191</strain>
    </source>
</reference>